<dbReference type="GO" id="GO:0005777">
    <property type="term" value="C:peroxisome"/>
    <property type="evidence" value="ECO:0007669"/>
    <property type="project" value="TreeGrafter"/>
</dbReference>
<organism evidence="3 4">
    <name type="scientific">Diploptera punctata</name>
    <name type="common">Pacific beetle cockroach</name>
    <dbReference type="NCBI Taxonomy" id="6984"/>
    <lineage>
        <taxon>Eukaryota</taxon>
        <taxon>Metazoa</taxon>
        <taxon>Ecdysozoa</taxon>
        <taxon>Arthropoda</taxon>
        <taxon>Hexapoda</taxon>
        <taxon>Insecta</taxon>
        <taxon>Pterygota</taxon>
        <taxon>Neoptera</taxon>
        <taxon>Polyneoptera</taxon>
        <taxon>Dictyoptera</taxon>
        <taxon>Blattodea</taxon>
        <taxon>Blaberoidea</taxon>
        <taxon>Blaberidae</taxon>
        <taxon>Diplopterinae</taxon>
        <taxon>Diploptera</taxon>
    </lineage>
</organism>
<dbReference type="GO" id="GO:0035336">
    <property type="term" value="P:long-chain fatty-acyl-CoA metabolic process"/>
    <property type="evidence" value="ECO:0007669"/>
    <property type="project" value="TreeGrafter"/>
</dbReference>
<protein>
    <recommendedName>
        <fullName evidence="1">Fatty acyl-CoA reductase</fullName>
        <ecNumber evidence="1">1.2.1.84</ecNumber>
    </recommendedName>
</protein>
<comment type="function">
    <text evidence="1">Catalyzes the reduction of fatty acyl-CoA to fatty alcohols.</text>
</comment>
<dbReference type="GO" id="GO:0080019">
    <property type="term" value="F:alcohol-forming very long-chain fatty acyl-CoA reductase activity"/>
    <property type="evidence" value="ECO:0007669"/>
    <property type="project" value="InterPro"/>
</dbReference>
<reference evidence="3" key="1">
    <citation type="journal article" date="2023" name="IScience">
        <title>Live-bearing cockroach genome reveals convergent evolutionary mechanisms linked to viviparity in insects and beyond.</title>
        <authorList>
            <person name="Fouks B."/>
            <person name="Harrison M.C."/>
            <person name="Mikhailova A.A."/>
            <person name="Marchal E."/>
            <person name="English S."/>
            <person name="Carruthers M."/>
            <person name="Jennings E.C."/>
            <person name="Chiamaka E.L."/>
            <person name="Frigard R.A."/>
            <person name="Pippel M."/>
            <person name="Attardo G.M."/>
            <person name="Benoit J.B."/>
            <person name="Bornberg-Bauer E."/>
            <person name="Tobe S.S."/>
        </authorList>
    </citation>
    <scope>NUCLEOTIDE SEQUENCE</scope>
    <source>
        <strain evidence="3">Stay&amp;Tobe</strain>
    </source>
</reference>
<sequence>HLGGKMDKISHGLLKHANKSDELEPDITHIKHKMISKGDITMVNGVQDSVTLVKNKLKDDVCANNLPQEAMKNNVTKIAKSPLGEFNGNSVMYNKGSYITPIQEFYKGTNIFITGGTGFLGKLLIEKLLYSCPHINMIYMLVRNKKGKSVESRAQEIFQDQLFDRLRRKYPNFKEKISIISGDCSQPGLGLSNRDRAEIIERAHIVFNVAATVRFDEKLEIAIQTNIQGTRDLMILCRDCRNIKVVIHCVEALDGKILNNITPLLLGKWPNTYTYTKAIAEDAVRTYGKSLPVGIFRPSIVVSTKKEPTAGWIDNLYGPTGALVAVGIGMIRTLILNKNAVADLVPSDMTVNALISSAWDVYNRKRTYGALQYRRPIVTINFVIKLGSYYNLYRADYKVLFICHQGTLFRISRILLVFYFLTALLIM</sequence>
<reference evidence="3" key="2">
    <citation type="submission" date="2023-05" db="EMBL/GenBank/DDBJ databases">
        <authorList>
            <person name="Fouks B."/>
        </authorList>
    </citation>
    <scope>NUCLEOTIDE SEQUENCE</scope>
    <source>
        <strain evidence="3">Stay&amp;Tobe</strain>
        <tissue evidence="3">Testes</tissue>
    </source>
</reference>
<evidence type="ECO:0000259" key="2">
    <source>
        <dbReference type="Pfam" id="PF07993"/>
    </source>
</evidence>
<dbReference type="Gene3D" id="3.40.50.720">
    <property type="entry name" value="NAD(P)-binding Rossmann-like Domain"/>
    <property type="match status" value="1"/>
</dbReference>
<evidence type="ECO:0000256" key="1">
    <source>
        <dbReference type="RuleBase" id="RU363097"/>
    </source>
</evidence>
<dbReference type="InterPro" id="IPR036291">
    <property type="entry name" value="NAD(P)-bd_dom_sf"/>
</dbReference>
<dbReference type="AlphaFoldDB" id="A0AAD8AJ80"/>
<accession>A0AAD8AJ80</accession>
<dbReference type="SUPFAM" id="SSF51735">
    <property type="entry name" value="NAD(P)-binding Rossmann-fold domains"/>
    <property type="match status" value="1"/>
</dbReference>
<evidence type="ECO:0000313" key="4">
    <source>
        <dbReference type="Proteomes" id="UP001233999"/>
    </source>
</evidence>
<dbReference type="Pfam" id="PF07993">
    <property type="entry name" value="NAD_binding_4"/>
    <property type="match status" value="1"/>
</dbReference>
<dbReference type="EMBL" id="JASPKZ010000713">
    <property type="protein sequence ID" value="KAJ9599671.1"/>
    <property type="molecule type" value="Genomic_DNA"/>
</dbReference>
<keyword evidence="1" id="KW-0521">NADP</keyword>
<dbReference type="InterPro" id="IPR026055">
    <property type="entry name" value="FAR"/>
</dbReference>
<name>A0AAD8AJ80_DIPPU</name>
<keyword evidence="1" id="KW-0443">Lipid metabolism</keyword>
<keyword evidence="1" id="KW-0560">Oxidoreductase</keyword>
<dbReference type="InterPro" id="IPR013120">
    <property type="entry name" value="FAR_NAD-bd"/>
</dbReference>
<keyword evidence="4" id="KW-1185">Reference proteome</keyword>
<comment type="catalytic activity">
    <reaction evidence="1">
        <text>a long-chain fatty acyl-CoA + 2 NADPH + 2 H(+) = a long-chain primary fatty alcohol + 2 NADP(+) + CoA</text>
        <dbReference type="Rhea" id="RHEA:52716"/>
        <dbReference type="ChEBI" id="CHEBI:15378"/>
        <dbReference type="ChEBI" id="CHEBI:57287"/>
        <dbReference type="ChEBI" id="CHEBI:57783"/>
        <dbReference type="ChEBI" id="CHEBI:58349"/>
        <dbReference type="ChEBI" id="CHEBI:77396"/>
        <dbReference type="ChEBI" id="CHEBI:83139"/>
        <dbReference type="EC" id="1.2.1.84"/>
    </reaction>
</comment>
<dbReference type="GO" id="GO:0102965">
    <property type="term" value="F:alcohol-forming long-chain fatty acyl-CoA reductase activity"/>
    <property type="evidence" value="ECO:0007669"/>
    <property type="project" value="UniProtKB-EC"/>
</dbReference>
<comment type="similarity">
    <text evidence="1">Belongs to the fatty acyl-CoA reductase family.</text>
</comment>
<dbReference type="CDD" id="cd05236">
    <property type="entry name" value="FAR-N_SDR_e"/>
    <property type="match status" value="1"/>
</dbReference>
<keyword evidence="1" id="KW-0444">Lipid biosynthesis</keyword>
<dbReference type="EC" id="1.2.1.84" evidence="1"/>
<comment type="caution">
    <text evidence="3">The sequence shown here is derived from an EMBL/GenBank/DDBJ whole genome shotgun (WGS) entry which is preliminary data.</text>
</comment>
<gene>
    <name evidence="3" type="ORF">L9F63_026480</name>
</gene>
<feature type="non-terminal residue" evidence="3">
    <location>
        <position position="1"/>
    </location>
</feature>
<dbReference type="Proteomes" id="UP001233999">
    <property type="component" value="Unassembled WGS sequence"/>
</dbReference>
<dbReference type="PANTHER" id="PTHR11011">
    <property type="entry name" value="MALE STERILITY PROTEIN 2-RELATED"/>
    <property type="match status" value="1"/>
</dbReference>
<evidence type="ECO:0000313" key="3">
    <source>
        <dbReference type="EMBL" id="KAJ9599671.1"/>
    </source>
</evidence>
<feature type="non-terminal residue" evidence="3">
    <location>
        <position position="427"/>
    </location>
</feature>
<dbReference type="PANTHER" id="PTHR11011:SF60">
    <property type="entry name" value="FATTY ACYL-COA REDUCTASE-RELATED"/>
    <property type="match status" value="1"/>
</dbReference>
<proteinExistence type="inferred from homology"/>
<feature type="domain" description="Thioester reductase (TE)" evidence="2">
    <location>
        <begin position="113"/>
        <end position="353"/>
    </location>
</feature>